<dbReference type="AlphaFoldDB" id="A0A2V4UIH1"/>
<keyword evidence="9" id="KW-0472">Membrane</keyword>
<evidence type="ECO:0000256" key="10">
    <source>
        <dbReference type="ARBA" id="ARBA00023237"/>
    </source>
</evidence>
<dbReference type="PANTHER" id="PTHR34501:SF9">
    <property type="entry name" value="MAJOR OUTER MEMBRANE PROTEIN P.IA"/>
    <property type="match status" value="1"/>
</dbReference>
<evidence type="ECO:0000259" key="12">
    <source>
        <dbReference type="Pfam" id="PF13609"/>
    </source>
</evidence>
<proteinExistence type="predicted"/>
<evidence type="ECO:0000256" key="3">
    <source>
        <dbReference type="ARBA" id="ARBA00022448"/>
    </source>
</evidence>
<evidence type="ECO:0000259" key="11">
    <source>
        <dbReference type="Pfam" id="PF02746"/>
    </source>
</evidence>
<evidence type="ECO:0000313" key="13">
    <source>
        <dbReference type="EMBL" id="PYE19633.1"/>
    </source>
</evidence>
<evidence type="ECO:0000256" key="9">
    <source>
        <dbReference type="ARBA" id="ARBA00023136"/>
    </source>
</evidence>
<evidence type="ECO:0000256" key="8">
    <source>
        <dbReference type="ARBA" id="ARBA00023114"/>
    </source>
</evidence>
<evidence type="ECO:0000256" key="6">
    <source>
        <dbReference type="ARBA" id="ARBA00022729"/>
    </source>
</evidence>
<keyword evidence="5" id="KW-0812">Transmembrane</keyword>
<feature type="domain" description="Mandelate racemase/muconate lactonizing enzyme N-terminal" evidence="11">
    <location>
        <begin position="26"/>
        <end position="121"/>
    </location>
</feature>
<keyword evidence="4" id="KW-1134">Transmembrane beta strand</keyword>
<evidence type="ECO:0000256" key="1">
    <source>
        <dbReference type="ARBA" id="ARBA00004571"/>
    </source>
</evidence>
<comment type="subunit">
    <text evidence="2">Homotrimer.</text>
</comment>
<dbReference type="PANTHER" id="PTHR34501">
    <property type="entry name" value="PROTEIN YDDL-RELATED"/>
    <property type="match status" value="1"/>
</dbReference>
<dbReference type="Pfam" id="PF13609">
    <property type="entry name" value="Porin_4"/>
    <property type="match status" value="1"/>
</dbReference>
<dbReference type="GO" id="GO:0006811">
    <property type="term" value="P:monoatomic ion transport"/>
    <property type="evidence" value="ECO:0007669"/>
    <property type="project" value="UniProtKB-KW"/>
</dbReference>
<dbReference type="Proteomes" id="UP000247772">
    <property type="component" value="Unassembled WGS sequence"/>
</dbReference>
<keyword evidence="3" id="KW-0813">Transport</keyword>
<dbReference type="Gene3D" id="3.30.390.10">
    <property type="entry name" value="Enolase-like, N-terminal domain"/>
    <property type="match status" value="1"/>
</dbReference>
<evidence type="ECO:0000313" key="14">
    <source>
        <dbReference type="Proteomes" id="UP000247772"/>
    </source>
</evidence>
<reference evidence="13 14" key="1">
    <citation type="submission" date="2018-06" db="EMBL/GenBank/DDBJ databases">
        <title>Genomic Encyclopedia of Type Strains, Phase IV (KMG-V): Genome sequencing to study the core and pangenomes of soil and plant-associated prokaryotes.</title>
        <authorList>
            <person name="Whitman W."/>
        </authorList>
    </citation>
    <scope>NUCLEOTIDE SEQUENCE [LARGE SCALE GENOMIC DNA]</scope>
    <source>
        <strain evidence="13 14">SRCL-318</strain>
    </source>
</reference>
<gene>
    <name evidence="13" type="ORF">C7410_11975</name>
</gene>
<dbReference type="Gene3D" id="2.40.160.10">
    <property type="entry name" value="Porin"/>
    <property type="match status" value="1"/>
</dbReference>
<evidence type="ECO:0000256" key="2">
    <source>
        <dbReference type="ARBA" id="ARBA00011233"/>
    </source>
</evidence>
<keyword evidence="7" id="KW-0406">Ion transport</keyword>
<organism evidence="13 14">
    <name type="scientific">Paraburkholderia silvatlantica</name>
    <dbReference type="NCBI Taxonomy" id="321895"/>
    <lineage>
        <taxon>Bacteria</taxon>
        <taxon>Pseudomonadati</taxon>
        <taxon>Pseudomonadota</taxon>
        <taxon>Betaproteobacteria</taxon>
        <taxon>Burkholderiales</taxon>
        <taxon>Burkholderiaceae</taxon>
        <taxon>Paraburkholderia</taxon>
    </lineage>
</organism>
<keyword evidence="10" id="KW-0998">Cell outer membrane</keyword>
<keyword evidence="6" id="KW-0732">Signal</keyword>
<dbReference type="GO" id="GO:0009279">
    <property type="term" value="C:cell outer membrane"/>
    <property type="evidence" value="ECO:0007669"/>
    <property type="project" value="UniProtKB-SubCell"/>
</dbReference>
<dbReference type="Pfam" id="PF02746">
    <property type="entry name" value="MR_MLE_N"/>
    <property type="match status" value="1"/>
</dbReference>
<dbReference type="InterPro" id="IPR013341">
    <property type="entry name" value="Mandelate_racemase_N_dom"/>
</dbReference>
<evidence type="ECO:0000256" key="7">
    <source>
        <dbReference type="ARBA" id="ARBA00023065"/>
    </source>
</evidence>
<dbReference type="CDD" id="cd00342">
    <property type="entry name" value="gram_neg_porins"/>
    <property type="match status" value="1"/>
</dbReference>
<dbReference type="SUPFAM" id="SSF54826">
    <property type="entry name" value="Enolase N-terminal domain-like"/>
    <property type="match status" value="1"/>
</dbReference>
<feature type="domain" description="Porin" evidence="12">
    <location>
        <begin position="153"/>
        <end position="487"/>
    </location>
</feature>
<dbReference type="InterPro" id="IPR033900">
    <property type="entry name" value="Gram_neg_porin_domain"/>
</dbReference>
<protein>
    <submittedName>
        <fullName evidence="13">Putative porin</fullName>
    </submittedName>
</protein>
<keyword evidence="8" id="KW-0626">Porin</keyword>
<name>A0A2V4UIH1_9BURK</name>
<dbReference type="SUPFAM" id="SSF56935">
    <property type="entry name" value="Porins"/>
    <property type="match status" value="1"/>
</dbReference>
<comment type="subcellular location">
    <subcellularLocation>
        <location evidence="1">Cell outer membrane</location>
        <topology evidence="1">Multi-pass membrane protein</topology>
    </subcellularLocation>
</comment>
<dbReference type="EMBL" id="QJSQ01000019">
    <property type="protein sequence ID" value="PYE19633.1"/>
    <property type="molecule type" value="Genomic_DNA"/>
</dbReference>
<evidence type="ECO:0000256" key="4">
    <source>
        <dbReference type="ARBA" id="ARBA00022452"/>
    </source>
</evidence>
<dbReference type="GO" id="GO:0046930">
    <property type="term" value="C:pore complex"/>
    <property type="evidence" value="ECO:0007669"/>
    <property type="project" value="UniProtKB-KW"/>
</dbReference>
<evidence type="ECO:0000256" key="5">
    <source>
        <dbReference type="ARBA" id="ARBA00022692"/>
    </source>
</evidence>
<dbReference type="InterPro" id="IPR023614">
    <property type="entry name" value="Porin_dom_sf"/>
</dbReference>
<comment type="caution">
    <text evidence="13">The sequence shown here is derived from an EMBL/GenBank/DDBJ whole genome shotgun (WGS) entry which is preliminary data.</text>
</comment>
<sequence length="522" mass="55230">MKIIDVQAFHFRDDIEALSDGSTEAFLVKITTDAGIVGWGDADGSRAINKAMIETPFSSPVVSGLRHRLLGEDPVNVTRLRKKLCDCAIYSGRKGALSHAMAGIDLALREIKTKALHVAGRQLRGARPGSRIPAYASMLLDMKKITISCAAGSILAVAASPAFAQSSVTLYGLVDAAVRYQTNAAPDGKDLVGMTVGPETNSRWGLRGTEDLGGGLSAIFRLENQFDAFNGKLSSPNELFGRQSYVGLSSDTYGTLTLGRQYSPLYDSMGEIFDPLTVGDYWQDSWVWNGIGPYLIVNNAVKYTVTVDGLTLDALYGFGNQAGSVGLGSTYGVDLTYVRGPATLGAGFQQTSVTSAQGSLVNGGKINMLHISGAYQLTSSVRLLAGWLHSQDQSGTTDINMQQAGAPGLPGSSPNRIDDAFYVGGNWQATGALLFTVAGYYDHARNAERLDGTLGSGINYSATLLAEYSLSKHTEVYGTADFARGNGAFAADYPGSTNQAGVVDSIGRTNNVGVAVGLRQMF</sequence>
<dbReference type="InterPro" id="IPR050298">
    <property type="entry name" value="Gram-neg_bact_OMP"/>
</dbReference>
<dbReference type="GO" id="GO:0015288">
    <property type="term" value="F:porin activity"/>
    <property type="evidence" value="ECO:0007669"/>
    <property type="project" value="UniProtKB-KW"/>
</dbReference>
<dbReference type="InterPro" id="IPR029017">
    <property type="entry name" value="Enolase-like_N"/>
</dbReference>
<accession>A0A2V4UIH1</accession>